<protein>
    <submittedName>
        <fullName evidence="1">Uncharacterized protein</fullName>
    </submittedName>
</protein>
<reference evidence="1 2" key="1">
    <citation type="submission" date="2018-08" db="EMBL/GenBank/DDBJ databases">
        <title>Genome sequencing of Agrobacterium vitis strain ICMP 10754.</title>
        <authorList>
            <person name="Visnovsky S.B."/>
            <person name="Pitman A.R."/>
        </authorList>
    </citation>
    <scope>NUCLEOTIDE SEQUENCE [LARGE SCALE GENOMIC DNA]</scope>
    <source>
        <strain evidence="1 2">ICMP 10754</strain>
    </source>
</reference>
<name>A0A7J4WZ07_AGRVI</name>
<organism evidence="1 2">
    <name type="scientific">Agrobacterium vitis</name>
    <name type="common">Rhizobium vitis</name>
    <dbReference type="NCBI Taxonomy" id="373"/>
    <lineage>
        <taxon>Bacteria</taxon>
        <taxon>Pseudomonadati</taxon>
        <taxon>Pseudomonadota</taxon>
        <taxon>Alphaproteobacteria</taxon>
        <taxon>Hyphomicrobiales</taxon>
        <taxon>Rhizobiaceae</taxon>
        <taxon>Rhizobium/Agrobacterium group</taxon>
        <taxon>Agrobacterium</taxon>
    </lineage>
</organism>
<gene>
    <name evidence="1" type="ORF">DXT89_22940</name>
</gene>
<sequence>MLFKCLAKTGPASFWHMQYDLQRLCCGFQPILIPEVTLSDCLRSDPDIKNDSMTIISGALPDITDHMPANRAPASPKGLLYIRPSDQMYVIDSIIVKIDIEIIPFAEKCHPPMKFHNRPNQCLLWCINPRLDEHITYSIT</sequence>
<accession>A0A7J4WZ07</accession>
<comment type="caution">
    <text evidence="1">The sequence shown here is derived from an EMBL/GenBank/DDBJ whole genome shotgun (WGS) entry which is preliminary data.</text>
</comment>
<dbReference type="EMBL" id="QUSG01000021">
    <property type="protein sequence ID" value="KAA3521835.1"/>
    <property type="molecule type" value="Genomic_DNA"/>
</dbReference>
<dbReference type="Proteomes" id="UP000436911">
    <property type="component" value="Unassembled WGS sequence"/>
</dbReference>
<dbReference type="AlphaFoldDB" id="A0A7J4WZ07"/>
<evidence type="ECO:0000313" key="2">
    <source>
        <dbReference type="Proteomes" id="UP000436911"/>
    </source>
</evidence>
<proteinExistence type="predicted"/>
<evidence type="ECO:0000313" key="1">
    <source>
        <dbReference type="EMBL" id="KAA3521835.1"/>
    </source>
</evidence>